<dbReference type="GO" id="GO:0017177">
    <property type="term" value="C:glucosidase II complex"/>
    <property type="evidence" value="ECO:0007669"/>
    <property type="project" value="TreeGrafter"/>
</dbReference>
<organism evidence="9 10">
    <name type="scientific">Aplosporella prunicola CBS 121167</name>
    <dbReference type="NCBI Taxonomy" id="1176127"/>
    <lineage>
        <taxon>Eukaryota</taxon>
        <taxon>Fungi</taxon>
        <taxon>Dikarya</taxon>
        <taxon>Ascomycota</taxon>
        <taxon>Pezizomycotina</taxon>
        <taxon>Dothideomycetes</taxon>
        <taxon>Dothideomycetes incertae sedis</taxon>
        <taxon>Botryosphaeriales</taxon>
        <taxon>Aplosporellaceae</taxon>
        <taxon>Aplosporella</taxon>
    </lineage>
</organism>
<dbReference type="InterPro" id="IPR044865">
    <property type="entry name" value="MRH_dom"/>
</dbReference>
<evidence type="ECO:0000256" key="7">
    <source>
        <dbReference type="SAM" id="SignalP"/>
    </source>
</evidence>
<feature type="domain" description="MRH" evidence="8">
    <location>
        <begin position="437"/>
        <end position="551"/>
    </location>
</feature>
<keyword evidence="10" id="KW-1185">Reference proteome</keyword>
<dbReference type="PANTHER" id="PTHR12630:SF1">
    <property type="entry name" value="GLUCOSIDASE 2 SUBUNIT BETA"/>
    <property type="match status" value="1"/>
</dbReference>
<evidence type="ECO:0000256" key="3">
    <source>
        <dbReference type="ARBA" id="ARBA00022824"/>
    </source>
</evidence>
<dbReference type="EMBL" id="ML995478">
    <property type="protein sequence ID" value="KAF2144916.1"/>
    <property type="molecule type" value="Genomic_DNA"/>
</dbReference>
<feature type="region of interest" description="Disordered" evidence="6">
    <location>
        <begin position="386"/>
        <end position="421"/>
    </location>
</feature>
<name>A0A6A6BLK6_9PEZI</name>
<dbReference type="InterPro" id="IPR028146">
    <property type="entry name" value="PRKCSH_N"/>
</dbReference>
<reference evidence="9" key="1">
    <citation type="journal article" date="2020" name="Stud. Mycol.">
        <title>101 Dothideomycetes genomes: a test case for predicting lifestyles and emergence of pathogens.</title>
        <authorList>
            <person name="Haridas S."/>
            <person name="Albert R."/>
            <person name="Binder M."/>
            <person name="Bloem J."/>
            <person name="Labutti K."/>
            <person name="Salamov A."/>
            <person name="Andreopoulos B."/>
            <person name="Baker S."/>
            <person name="Barry K."/>
            <person name="Bills G."/>
            <person name="Bluhm B."/>
            <person name="Cannon C."/>
            <person name="Castanera R."/>
            <person name="Culley D."/>
            <person name="Daum C."/>
            <person name="Ezra D."/>
            <person name="Gonzalez J."/>
            <person name="Henrissat B."/>
            <person name="Kuo A."/>
            <person name="Liang C."/>
            <person name="Lipzen A."/>
            <person name="Lutzoni F."/>
            <person name="Magnuson J."/>
            <person name="Mondo S."/>
            <person name="Nolan M."/>
            <person name="Ohm R."/>
            <person name="Pangilinan J."/>
            <person name="Park H.-J."/>
            <person name="Ramirez L."/>
            <person name="Alfaro M."/>
            <person name="Sun H."/>
            <person name="Tritt A."/>
            <person name="Yoshinaga Y."/>
            <person name="Zwiers L.-H."/>
            <person name="Turgeon B."/>
            <person name="Goodwin S."/>
            <person name="Spatafora J."/>
            <person name="Crous P."/>
            <person name="Grigoriev I."/>
        </authorList>
    </citation>
    <scope>NUCLEOTIDE SEQUENCE</scope>
    <source>
        <strain evidence="9">CBS 121167</strain>
    </source>
</reference>
<evidence type="ECO:0000313" key="9">
    <source>
        <dbReference type="EMBL" id="KAF2144916.1"/>
    </source>
</evidence>
<feature type="chain" id="PRO_5025426878" description="Glucosidase 2 subunit beta" evidence="7">
    <location>
        <begin position="23"/>
        <end position="568"/>
    </location>
</feature>
<feature type="signal peptide" evidence="7">
    <location>
        <begin position="1"/>
        <end position="22"/>
    </location>
</feature>
<dbReference type="InterPro" id="IPR039794">
    <property type="entry name" value="Gtb1-like"/>
</dbReference>
<sequence length="568" mass="63275">MRSASLQALLLSGAAIVPLATAAESSRPRGVGPEFAKFYKDPDHFTCISNPSLQLSLSQINDDYCDCPDGSDEPGTAACSYLSPLSPHSADDITSDDINTTIALPGFYCKNKGHIPSYVPFTSVNDGICDYQACCDGSDEWEGVGGVKCPDKCKEIGKEWRAQDEQRQKSLSAANRKRKELVAEAARLKKEVEDRISTLGTQVEGHEIKVANLQKELAETERRERSKVVKGPKGGDKASELAGLARQRMDELRESLKRVREERDSTRERVKQLEEVLSRFSEEYNPNFNDEGVKRAVKSWLDYAASGKAPDTDAARERDLDQALKADSENGLKWEDFENLGQVEAELVYQFEELLPEPLRSWVDQKLRDARVWLIENGLLADNKEATGTESKEVTEAKSRLSSAEKDLNNDRKDLENHKSDLEKDYGEDGVFRALKDQCISQDSGEYTYELCWMGKTTQKPKKGGANTGMGNFARFETVTVDEDVSPDGKGLGSGERIALKYENGQHCWNGPNRSTTVILACAEKDEIWKIREEEKCVYRMEVGTPAVCKAQAQAQAAAQEKKVRDEL</sequence>
<keyword evidence="4" id="KW-1015">Disulfide bond</keyword>
<dbReference type="OrthoDB" id="28322at2759"/>
<dbReference type="SUPFAM" id="SSF50911">
    <property type="entry name" value="Mannose 6-phosphate receptor domain"/>
    <property type="match status" value="1"/>
</dbReference>
<dbReference type="Pfam" id="PF13015">
    <property type="entry name" value="PRKCSH_1"/>
    <property type="match status" value="1"/>
</dbReference>
<evidence type="ECO:0000256" key="6">
    <source>
        <dbReference type="SAM" id="MobiDB-lite"/>
    </source>
</evidence>
<gene>
    <name evidence="9" type="ORF">K452DRAFT_284297</name>
</gene>
<dbReference type="PROSITE" id="PS51914">
    <property type="entry name" value="MRH"/>
    <property type="match status" value="1"/>
</dbReference>
<evidence type="ECO:0000259" key="8">
    <source>
        <dbReference type="PROSITE" id="PS51914"/>
    </source>
</evidence>
<dbReference type="GO" id="GO:0006491">
    <property type="term" value="P:N-glycan processing"/>
    <property type="evidence" value="ECO:0007669"/>
    <property type="project" value="TreeGrafter"/>
</dbReference>
<dbReference type="Proteomes" id="UP000799438">
    <property type="component" value="Unassembled WGS sequence"/>
</dbReference>
<evidence type="ECO:0000256" key="5">
    <source>
        <dbReference type="SAM" id="Coils"/>
    </source>
</evidence>
<dbReference type="Gene3D" id="2.70.130.10">
    <property type="entry name" value="Mannose-6-phosphate receptor binding domain"/>
    <property type="match status" value="1"/>
</dbReference>
<dbReference type="RefSeq" id="XP_033400628.1">
    <property type="nucleotide sequence ID" value="XM_033539923.1"/>
</dbReference>
<dbReference type="InterPro" id="IPR009011">
    <property type="entry name" value="Man6P_isomerase_rcpt-bd_dom_sf"/>
</dbReference>
<dbReference type="InterPro" id="IPR036607">
    <property type="entry name" value="PRKCSH"/>
</dbReference>
<keyword evidence="2 7" id="KW-0732">Signal</keyword>
<dbReference type="GeneID" id="54297419"/>
<protein>
    <recommendedName>
        <fullName evidence="1">Glucosidase 2 subunit beta</fullName>
    </recommendedName>
</protein>
<feature type="coiled-coil region" evidence="5">
    <location>
        <begin position="171"/>
        <end position="283"/>
    </location>
</feature>
<evidence type="ECO:0000256" key="4">
    <source>
        <dbReference type="ARBA" id="ARBA00023157"/>
    </source>
</evidence>
<evidence type="ECO:0000256" key="2">
    <source>
        <dbReference type="ARBA" id="ARBA00022729"/>
    </source>
</evidence>
<proteinExistence type="predicted"/>
<dbReference type="AlphaFoldDB" id="A0A6A6BLK6"/>
<accession>A0A6A6BLK6</accession>
<evidence type="ECO:0000313" key="10">
    <source>
        <dbReference type="Proteomes" id="UP000799438"/>
    </source>
</evidence>
<evidence type="ECO:0000256" key="1">
    <source>
        <dbReference type="ARBA" id="ARBA00022387"/>
    </source>
</evidence>
<dbReference type="PANTHER" id="PTHR12630">
    <property type="entry name" value="N-LINKED OLIGOSACCHARIDE PROCESSING"/>
    <property type="match status" value="1"/>
</dbReference>
<keyword evidence="3" id="KW-0256">Endoplasmic reticulum</keyword>
<keyword evidence="5" id="KW-0175">Coiled coil</keyword>
<dbReference type="Pfam" id="PF12999">
    <property type="entry name" value="PRKCSH-like"/>
    <property type="match status" value="2"/>
</dbReference>